<keyword evidence="4 9" id="KW-0227">DNA damage</keyword>
<dbReference type="SUPFAM" id="SSF53150">
    <property type="entry name" value="DNA repair protein MutS, domain II"/>
    <property type="match status" value="1"/>
</dbReference>
<dbReference type="InterPro" id="IPR007861">
    <property type="entry name" value="DNA_mismatch_repair_MutS_clamp"/>
</dbReference>
<evidence type="ECO:0000256" key="5">
    <source>
        <dbReference type="ARBA" id="ARBA00022840"/>
    </source>
</evidence>
<dbReference type="PIRSF" id="PIRSF037677">
    <property type="entry name" value="DNA_mis_repair_Msh6"/>
    <property type="match status" value="1"/>
</dbReference>
<dbReference type="RefSeq" id="WP_329601437.1">
    <property type="nucleotide sequence ID" value="NZ_UZWD01000007.1"/>
</dbReference>
<dbReference type="InterPro" id="IPR017261">
    <property type="entry name" value="DNA_mismatch_repair_MutS/MSH"/>
</dbReference>
<evidence type="ECO:0000313" key="15">
    <source>
        <dbReference type="Proteomes" id="UP000268844"/>
    </source>
</evidence>
<proteinExistence type="inferred from homology"/>
<dbReference type="Gene3D" id="3.40.1170.10">
    <property type="entry name" value="DNA repair protein MutS, domain I"/>
    <property type="match status" value="1"/>
</dbReference>
<dbReference type="InterPro" id="IPR045076">
    <property type="entry name" value="MutS"/>
</dbReference>
<dbReference type="Gene3D" id="3.40.50.300">
    <property type="entry name" value="P-loop containing nucleotide triphosphate hydrolases"/>
    <property type="match status" value="1"/>
</dbReference>
<keyword evidence="11" id="KW-0175">Coiled coil</keyword>
<accession>A0A3S4D3C0</accession>
<dbReference type="Pfam" id="PF05188">
    <property type="entry name" value="MutS_II"/>
    <property type="match status" value="1"/>
</dbReference>
<evidence type="ECO:0000256" key="4">
    <source>
        <dbReference type="ARBA" id="ARBA00022763"/>
    </source>
</evidence>
<keyword evidence="3 9" id="KW-0547">Nucleotide-binding</keyword>
<evidence type="ECO:0000256" key="1">
    <source>
        <dbReference type="ARBA" id="ARBA00006271"/>
    </source>
</evidence>
<dbReference type="FunFam" id="3.40.50.300:FF:000870">
    <property type="entry name" value="MutS protein homolog 4"/>
    <property type="match status" value="1"/>
</dbReference>
<dbReference type="Proteomes" id="UP000268844">
    <property type="component" value="Unassembled WGS sequence"/>
</dbReference>
<dbReference type="InterPro" id="IPR027417">
    <property type="entry name" value="P-loop_NTPase"/>
</dbReference>
<feature type="coiled-coil region" evidence="11">
    <location>
        <begin position="537"/>
        <end position="564"/>
    </location>
</feature>
<dbReference type="Pfam" id="PF01624">
    <property type="entry name" value="MutS_I"/>
    <property type="match status" value="1"/>
</dbReference>
<gene>
    <name evidence="9 14" type="primary">mutS</name>
    <name evidence="14" type="ORF">DEVEQU_00518</name>
</gene>
<dbReference type="EMBL" id="UZWD01000007">
    <property type="protein sequence ID" value="VDS03395.1"/>
    <property type="molecule type" value="Genomic_DNA"/>
</dbReference>
<dbReference type="GO" id="GO:0005524">
    <property type="term" value="F:ATP binding"/>
    <property type="evidence" value="ECO:0007669"/>
    <property type="project" value="UniProtKB-UniRule"/>
</dbReference>
<dbReference type="Gene3D" id="1.10.1420.10">
    <property type="match status" value="2"/>
</dbReference>
<dbReference type="Pfam" id="PF00488">
    <property type="entry name" value="MutS_V"/>
    <property type="match status" value="1"/>
</dbReference>
<evidence type="ECO:0000256" key="8">
    <source>
        <dbReference type="ARBA" id="ARBA00024647"/>
    </source>
</evidence>
<dbReference type="HAMAP" id="MF_00096">
    <property type="entry name" value="MutS"/>
    <property type="match status" value="1"/>
</dbReference>
<dbReference type="FunFam" id="3.40.1170.10:FF:000001">
    <property type="entry name" value="DNA mismatch repair protein MutS"/>
    <property type="match status" value="1"/>
</dbReference>
<feature type="binding site" evidence="9">
    <location>
        <begin position="660"/>
        <end position="667"/>
    </location>
    <ligand>
        <name>ATP</name>
        <dbReference type="ChEBI" id="CHEBI:30616"/>
    </ligand>
</feature>
<dbReference type="GO" id="GO:0140664">
    <property type="term" value="F:ATP-dependent DNA damage sensor activity"/>
    <property type="evidence" value="ECO:0007669"/>
    <property type="project" value="InterPro"/>
</dbReference>
<keyword evidence="7 9" id="KW-0234">DNA repair</keyword>
<evidence type="ECO:0000256" key="2">
    <source>
        <dbReference type="ARBA" id="ARBA00021982"/>
    </source>
</evidence>
<evidence type="ECO:0000256" key="11">
    <source>
        <dbReference type="SAM" id="Coils"/>
    </source>
</evidence>
<name>A0A3S4D3C0_9HYPH</name>
<feature type="compositionally biased region" description="Basic and acidic residues" evidence="12">
    <location>
        <begin position="874"/>
        <end position="890"/>
    </location>
</feature>
<evidence type="ECO:0000256" key="10">
    <source>
        <dbReference type="RuleBase" id="RU003756"/>
    </source>
</evidence>
<keyword evidence="6 9" id="KW-0238">DNA-binding</keyword>
<dbReference type="Gene3D" id="3.30.420.110">
    <property type="entry name" value="MutS, connector domain"/>
    <property type="match status" value="1"/>
</dbReference>
<dbReference type="SUPFAM" id="SSF52540">
    <property type="entry name" value="P-loop containing nucleoside triphosphate hydrolases"/>
    <property type="match status" value="1"/>
</dbReference>
<dbReference type="InterPro" id="IPR016151">
    <property type="entry name" value="DNA_mismatch_repair_MutS_N"/>
</dbReference>
<dbReference type="PANTHER" id="PTHR11361">
    <property type="entry name" value="DNA MISMATCH REPAIR PROTEIN MUTS FAMILY MEMBER"/>
    <property type="match status" value="1"/>
</dbReference>
<dbReference type="PANTHER" id="PTHR11361:SF34">
    <property type="entry name" value="DNA MISMATCH REPAIR PROTEIN MSH1, MITOCHONDRIAL"/>
    <property type="match status" value="1"/>
</dbReference>
<keyword evidence="5 9" id="KW-0067">ATP-binding</keyword>
<dbReference type="CDD" id="cd03284">
    <property type="entry name" value="ABC_MutS1"/>
    <property type="match status" value="1"/>
</dbReference>
<dbReference type="NCBIfam" id="NF003810">
    <property type="entry name" value="PRK05399.1"/>
    <property type="match status" value="1"/>
</dbReference>
<dbReference type="GO" id="GO:0005829">
    <property type="term" value="C:cytosol"/>
    <property type="evidence" value="ECO:0007669"/>
    <property type="project" value="TreeGrafter"/>
</dbReference>
<dbReference type="Pfam" id="PF05190">
    <property type="entry name" value="MutS_IV"/>
    <property type="match status" value="1"/>
</dbReference>
<dbReference type="Pfam" id="PF05192">
    <property type="entry name" value="MutS_III"/>
    <property type="match status" value="1"/>
</dbReference>
<dbReference type="SUPFAM" id="SSF48334">
    <property type="entry name" value="DNA repair protein MutS, domain III"/>
    <property type="match status" value="1"/>
</dbReference>
<dbReference type="InterPro" id="IPR005748">
    <property type="entry name" value="DNA_mismatch_repair_MutS"/>
</dbReference>
<dbReference type="InterPro" id="IPR007860">
    <property type="entry name" value="DNA_mmatch_repair_MutS_con_dom"/>
</dbReference>
<organism evidence="14 15">
    <name type="scientific">Devosia equisanguinis</name>
    <dbReference type="NCBI Taxonomy" id="2490941"/>
    <lineage>
        <taxon>Bacteria</taxon>
        <taxon>Pseudomonadati</taxon>
        <taxon>Pseudomonadota</taxon>
        <taxon>Alphaproteobacteria</taxon>
        <taxon>Hyphomicrobiales</taxon>
        <taxon>Devosiaceae</taxon>
        <taxon>Devosia</taxon>
    </lineage>
</organism>
<evidence type="ECO:0000256" key="7">
    <source>
        <dbReference type="ARBA" id="ARBA00023204"/>
    </source>
</evidence>
<dbReference type="AlphaFoldDB" id="A0A3S4D3C0"/>
<evidence type="ECO:0000256" key="12">
    <source>
        <dbReference type="SAM" id="MobiDB-lite"/>
    </source>
</evidence>
<dbReference type="InterPro" id="IPR000432">
    <property type="entry name" value="DNA_mismatch_repair_MutS_C"/>
</dbReference>
<dbReference type="InterPro" id="IPR007696">
    <property type="entry name" value="DNA_mismatch_repair_MutS_core"/>
</dbReference>
<dbReference type="InterPro" id="IPR007695">
    <property type="entry name" value="DNA_mismatch_repair_MutS-lik_N"/>
</dbReference>
<dbReference type="GO" id="GO:0006298">
    <property type="term" value="P:mismatch repair"/>
    <property type="evidence" value="ECO:0007669"/>
    <property type="project" value="UniProtKB-UniRule"/>
</dbReference>
<dbReference type="GO" id="GO:0030983">
    <property type="term" value="F:mismatched DNA binding"/>
    <property type="evidence" value="ECO:0007669"/>
    <property type="project" value="InterPro"/>
</dbReference>
<keyword evidence="15" id="KW-1185">Reference proteome</keyword>
<feature type="domain" description="DNA mismatch repair proteins mutS family" evidence="13">
    <location>
        <begin position="734"/>
        <end position="750"/>
    </location>
</feature>
<dbReference type="SMART" id="SM00534">
    <property type="entry name" value="MUTSac"/>
    <property type="match status" value="1"/>
</dbReference>
<evidence type="ECO:0000313" key="14">
    <source>
        <dbReference type="EMBL" id="VDS03395.1"/>
    </source>
</evidence>
<comment type="similarity">
    <text evidence="1 9 10">Belongs to the DNA mismatch repair MutS family.</text>
</comment>
<dbReference type="PROSITE" id="PS00486">
    <property type="entry name" value="DNA_MISMATCH_REPAIR_2"/>
    <property type="match status" value="1"/>
</dbReference>
<dbReference type="Gene3D" id="6.10.140.430">
    <property type="match status" value="1"/>
</dbReference>
<dbReference type="SMART" id="SM00533">
    <property type="entry name" value="MUTSd"/>
    <property type="match status" value="1"/>
</dbReference>
<comment type="function">
    <text evidence="8 9">This protein is involved in the repair of mismatches in DNA. It is possible that it carries out the mismatch recognition step. This protein has a weak ATPase activity.</text>
</comment>
<sequence>MDEPLTDPTMDQTPFEAETGPAAAALTPMMAQYFEIKAVNPGYLLFYRMGDFYELFFEDAEIASAALGIVLTKRGKHLGEDIGMCGVPIHAANDYLNKLIRLGHRVAICEQMEDPAEAKKRGSKSVVRRDVVRLVTPGTLTEDDHLDARSANYLAALAMVRHGDTDYALAWADISTGETFVADLAAEALADEMARIAPAELILTDATRQALSERHLFAPAWAGIASTIGAELADSELALPLLRRSFPAERFDPTILSRAARAALGALVGYVGESQKGRHAPLRPPVLDASDKVMAIDAATRQSLEILQTQRGQAKGSLRQSIDLTVTAPGARLLATRLAAPLRDADAINNRLDAVSRLVEDTLLRARLRQDLKAAPDLSRALSRLALERGGPRDLAAIGKAIGAALNLAQHLAAQPDLSPILSRLATTLGAAPRDLSAELAAALDDELPLLSRDGGFVRGGFDHKLDEERALGSQTRAVVAALQARLMDETDVRSLKIKHNGVLGYFVEVPANHGTRLLEAPHRETFIHRQTLANVMRFTTTELAELEGRIAKAQGAALEIELAIFARLREAVLADTAHLQGLADALAELDVTAALAEVSALRGYCRPQVDASLAFAISGGRHPVVELMVKAEGQSFVANDADLSGSEEIGGGGLWLVTGPNMGGKSTFLRQNALIAILAQMGCYVPADSAHIGVVDRLFSRVGASDDIAHGRSTFMVEMVETAAILNRATRQSLVVLDEIGRGTATFDGLSIAWATVEALHESTGCRALFATHFHELTSLAKTLGRVANVTMKVREWEGEVVFLHEVGPGAADRSYGIQVARLAGLPDPVLARARQVLDILEQRSAGTASSKQKASVLDDLPLFAHQPAPAPKGKDPVHEALDTVRPDELTPRQAIEALYELKKIRDDARRN</sequence>
<feature type="region of interest" description="Disordered" evidence="12">
    <location>
        <begin position="865"/>
        <end position="890"/>
    </location>
</feature>
<evidence type="ECO:0000259" key="13">
    <source>
        <dbReference type="PROSITE" id="PS00486"/>
    </source>
</evidence>
<dbReference type="InterPro" id="IPR036187">
    <property type="entry name" value="DNA_mismatch_repair_MutS_sf"/>
</dbReference>
<reference evidence="14 15" key="1">
    <citation type="submission" date="2018-12" db="EMBL/GenBank/DDBJ databases">
        <authorList>
            <person name="Criscuolo A."/>
        </authorList>
    </citation>
    <scope>NUCLEOTIDE SEQUENCE [LARGE SCALE GENOMIC DNA]</scope>
    <source>
        <strain evidence="14">ACIP1116281</strain>
    </source>
</reference>
<evidence type="ECO:0000256" key="6">
    <source>
        <dbReference type="ARBA" id="ARBA00023125"/>
    </source>
</evidence>
<evidence type="ECO:0000256" key="3">
    <source>
        <dbReference type="ARBA" id="ARBA00022741"/>
    </source>
</evidence>
<dbReference type="SUPFAM" id="SSF55271">
    <property type="entry name" value="DNA repair protein MutS, domain I"/>
    <property type="match status" value="1"/>
</dbReference>
<dbReference type="NCBIfam" id="TIGR01070">
    <property type="entry name" value="mutS1"/>
    <property type="match status" value="1"/>
</dbReference>
<evidence type="ECO:0000256" key="9">
    <source>
        <dbReference type="HAMAP-Rule" id="MF_00096"/>
    </source>
</evidence>
<protein>
    <recommendedName>
        <fullName evidence="2 9">DNA mismatch repair protein MutS</fullName>
    </recommendedName>
</protein>
<dbReference type="InterPro" id="IPR036678">
    <property type="entry name" value="MutS_con_dom_sf"/>
</dbReference>
<dbReference type="GO" id="GO:0003684">
    <property type="term" value="F:damaged DNA binding"/>
    <property type="evidence" value="ECO:0007669"/>
    <property type="project" value="UniProtKB-UniRule"/>
</dbReference>